<dbReference type="VEuPathDB" id="FungiDB:SCODWIG_02394"/>
<evidence type="ECO:0000313" key="6">
    <source>
        <dbReference type="Proteomes" id="UP000262825"/>
    </source>
</evidence>
<reference evidence="6" key="1">
    <citation type="submission" date="2018-06" db="EMBL/GenBank/DDBJ databases">
        <authorList>
            <person name="Guldener U."/>
        </authorList>
    </citation>
    <scope>NUCLEOTIDE SEQUENCE [LARGE SCALE GENOMIC DNA]</scope>
    <source>
        <strain evidence="6">UTAD17</strain>
    </source>
</reference>
<keyword evidence="3" id="KW-0539">Nucleus</keyword>
<accession>A0A376B7H8</accession>
<feature type="region of interest" description="Disordered" evidence="4">
    <location>
        <begin position="42"/>
        <end position="70"/>
    </location>
</feature>
<evidence type="ECO:0000313" key="5">
    <source>
        <dbReference type="EMBL" id="SSD60633.1"/>
    </source>
</evidence>
<proteinExistence type="inferred from homology"/>
<feature type="compositionally biased region" description="Low complexity" evidence="4">
    <location>
        <begin position="9"/>
        <end position="20"/>
    </location>
</feature>
<dbReference type="CDD" id="cd22965">
    <property type="entry name" value="DD_DPY30_SDC1"/>
    <property type="match status" value="1"/>
</dbReference>
<name>A0A376B7H8_9ASCO</name>
<dbReference type="AlphaFoldDB" id="A0A376B7H8"/>
<organism evidence="5 6">
    <name type="scientific">Saccharomycodes ludwigii</name>
    <dbReference type="NCBI Taxonomy" id="36035"/>
    <lineage>
        <taxon>Eukaryota</taxon>
        <taxon>Fungi</taxon>
        <taxon>Dikarya</taxon>
        <taxon>Ascomycota</taxon>
        <taxon>Saccharomycotina</taxon>
        <taxon>Saccharomycetes</taxon>
        <taxon>Saccharomycodales</taxon>
        <taxon>Saccharomycodaceae</taxon>
        <taxon>Saccharomycodes</taxon>
    </lineage>
</organism>
<sequence length="134" mass="14640">MTENLITGSNTESENNSANEETSKAKELKVAIKEEVVVEENNTTSNTVTVDSVNSHNNNGNTHNTNSSTALNDDTYAVDITQTVGGSNVRRYLNETITPTLLKGVRLVAQQQPSDPLRFLGEYLINESEIIGKK</sequence>
<feature type="region of interest" description="Disordered" evidence="4">
    <location>
        <begin position="1"/>
        <end position="26"/>
    </location>
</feature>
<dbReference type="Pfam" id="PF05186">
    <property type="entry name" value="Dpy-30"/>
    <property type="match status" value="1"/>
</dbReference>
<dbReference type="Gene3D" id="1.20.890.10">
    <property type="entry name" value="cAMP-dependent protein kinase regulatory subunit, dimerization-anchoring domain"/>
    <property type="match status" value="1"/>
</dbReference>
<dbReference type="InterPro" id="IPR049629">
    <property type="entry name" value="DPY30_SDC1_DD"/>
</dbReference>
<evidence type="ECO:0000256" key="3">
    <source>
        <dbReference type="ARBA" id="ARBA00023242"/>
    </source>
</evidence>
<evidence type="ECO:0000256" key="2">
    <source>
        <dbReference type="ARBA" id="ARBA00010849"/>
    </source>
</evidence>
<protein>
    <recommendedName>
        <fullName evidence="7">COMPASS component SDC1</fullName>
    </recommendedName>
</protein>
<dbReference type="Proteomes" id="UP000262825">
    <property type="component" value="Unassembled WGS sequence"/>
</dbReference>
<evidence type="ECO:0000256" key="1">
    <source>
        <dbReference type="ARBA" id="ARBA00004123"/>
    </source>
</evidence>
<comment type="subcellular location">
    <subcellularLocation>
        <location evidence="1">Nucleus</location>
    </subcellularLocation>
</comment>
<dbReference type="EMBL" id="UFAJ01000407">
    <property type="protein sequence ID" value="SSD60633.1"/>
    <property type="molecule type" value="Genomic_DNA"/>
</dbReference>
<keyword evidence="6" id="KW-1185">Reference proteome</keyword>
<evidence type="ECO:0008006" key="7">
    <source>
        <dbReference type="Google" id="ProtNLM"/>
    </source>
</evidence>
<gene>
    <name evidence="5" type="ORF">SCODWIG_02394</name>
</gene>
<evidence type="ECO:0000256" key="4">
    <source>
        <dbReference type="SAM" id="MobiDB-lite"/>
    </source>
</evidence>
<dbReference type="GO" id="GO:0005634">
    <property type="term" value="C:nucleus"/>
    <property type="evidence" value="ECO:0007669"/>
    <property type="project" value="UniProtKB-SubCell"/>
</dbReference>
<feature type="compositionally biased region" description="Low complexity" evidence="4">
    <location>
        <begin position="42"/>
        <end position="69"/>
    </location>
</feature>
<dbReference type="InterPro" id="IPR007858">
    <property type="entry name" value="Dpy-30_motif"/>
</dbReference>
<comment type="similarity">
    <text evidence="2">Belongs to the dpy-30 family.</text>
</comment>